<dbReference type="Proteomes" id="UP001189122">
    <property type="component" value="Unassembled WGS sequence"/>
</dbReference>
<dbReference type="EMBL" id="CACRZD030000006">
    <property type="protein sequence ID" value="CAA6661490.1"/>
    <property type="molecule type" value="Genomic_DNA"/>
</dbReference>
<dbReference type="EMBL" id="LR743593">
    <property type="protein sequence ID" value="CAA2621807.1"/>
    <property type="molecule type" value="Genomic_DNA"/>
</dbReference>
<evidence type="ECO:0000313" key="1">
    <source>
        <dbReference type="EMBL" id="CAA2621807.1"/>
    </source>
</evidence>
<sequence length="30" mass="3570">MISIHQLHESVSRGLLEKTLHFTCCRRLNF</sequence>
<protein>
    <submittedName>
        <fullName evidence="1">Uncharacterized protein</fullName>
    </submittedName>
</protein>
<organism evidence="1">
    <name type="scientific">Spirodela intermedia</name>
    <name type="common">Intermediate duckweed</name>
    <dbReference type="NCBI Taxonomy" id="51605"/>
    <lineage>
        <taxon>Eukaryota</taxon>
        <taxon>Viridiplantae</taxon>
        <taxon>Streptophyta</taxon>
        <taxon>Embryophyta</taxon>
        <taxon>Tracheophyta</taxon>
        <taxon>Spermatophyta</taxon>
        <taxon>Magnoliopsida</taxon>
        <taxon>Liliopsida</taxon>
        <taxon>Araceae</taxon>
        <taxon>Lemnoideae</taxon>
        <taxon>Spirodela</taxon>
    </lineage>
</organism>
<accession>A0A7I8IWY2</accession>
<name>A0A7I8IWY2_SPIIN</name>
<proteinExistence type="predicted"/>
<evidence type="ECO:0000313" key="2">
    <source>
        <dbReference type="Proteomes" id="UP001189122"/>
    </source>
</evidence>
<gene>
    <name evidence="1" type="ORF">SI7747_06007885</name>
</gene>
<dbReference type="AlphaFoldDB" id="A0A7I8IWY2"/>
<reference evidence="1 2" key="1">
    <citation type="submission" date="2019-12" db="EMBL/GenBank/DDBJ databases">
        <authorList>
            <person name="Scholz U."/>
            <person name="Mascher M."/>
            <person name="Fiebig A."/>
        </authorList>
    </citation>
    <scope>NUCLEOTIDE SEQUENCE</scope>
</reference>
<keyword evidence="2" id="KW-1185">Reference proteome</keyword>